<name>A0ABR4LN53_9EURO</name>
<gene>
    <name evidence="1" type="ORF">BJX67DRAFT_356865</name>
</gene>
<organism evidence="1 2">
    <name type="scientific">Aspergillus lucknowensis</name>
    <dbReference type="NCBI Taxonomy" id="176173"/>
    <lineage>
        <taxon>Eukaryota</taxon>
        <taxon>Fungi</taxon>
        <taxon>Dikarya</taxon>
        <taxon>Ascomycota</taxon>
        <taxon>Pezizomycotina</taxon>
        <taxon>Eurotiomycetes</taxon>
        <taxon>Eurotiomycetidae</taxon>
        <taxon>Eurotiales</taxon>
        <taxon>Aspergillaceae</taxon>
        <taxon>Aspergillus</taxon>
        <taxon>Aspergillus subgen. Nidulantes</taxon>
    </lineage>
</organism>
<accession>A0ABR4LN53</accession>
<dbReference type="GeneID" id="98144516"/>
<dbReference type="EMBL" id="JBFXLQ010000028">
    <property type="protein sequence ID" value="KAL2865971.1"/>
    <property type="molecule type" value="Genomic_DNA"/>
</dbReference>
<sequence length="130" mass="14421">MQLAERGWAGCVSADSATLDDTINTAFCLHHVWRIITIAFELSNHGNVRRHLGIVEVDWKLNGARCPMPRADADPISFTNTLSPRLLQTLRWPVVALTLSGMGRLASVALLLIGGRTFYLYLGFWNARGN</sequence>
<reference evidence="1 2" key="1">
    <citation type="submission" date="2024-07" db="EMBL/GenBank/DDBJ databases">
        <title>Section-level genome sequencing and comparative genomics of Aspergillus sections Usti and Cavernicolus.</title>
        <authorList>
            <consortium name="Lawrence Berkeley National Laboratory"/>
            <person name="Nybo J.L."/>
            <person name="Vesth T.C."/>
            <person name="Theobald S."/>
            <person name="Frisvad J.C."/>
            <person name="Larsen T.O."/>
            <person name="Kjaerboelling I."/>
            <person name="Rothschild-Mancinelli K."/>
            <person name="Lyhne E.K."/>
            <person name="Kogle M.E."/>
            <person name="Barry K."/>
            <person name="Clum A."/>
            <person name="Na H."/>
            <person name="Ledsgaard L."/>
            <person name="Lin J."/>
            <person name="Lipzen A."/>
            <person name="Kuo A."/>
            <person name="Riley R."/>
            <person name="Mondo S."/>
            <person name="Labutti K."/>
            <person name="Haridas S."/>
            <person name="Pangalinan J."/>
            <person name="Salamov A.A."/>
            <person name="Simmons B.A."/>
            <person name="Magnuson J.K."/>
            <person name="Chen J."/>
            <person name="Drula E."/>
            <person name="Henrissat B."/>
            <person name="Wiebenga A."/>
            <person name="Lubbers R.J."/>
            <person name="Gomes A.C."/>
            <person name="Macurrencykelacurrency M.R."/>
            <person name="Stajich J."/>
            <person name="Grigoriev I.V."/>
            <person name="Mortensen U.H."/>
            <person name="De Vries R.P."/>
            <person name="Baker S.E."/>
            <person name="Andersen M.R."/>
        </authorList>
    </citation>
    <scope>NUCLEOTIDE SEQUENCE [LARGE SCALE GENOMIC DNA]</scope>
    <source>
        <strain evidence="1 2">CBS 449.75</strain>
    </source>
</reference>
<evidence type="ECO:0000313" key="1">
    <source>
        <dbReference type="EMBL" id="KAL2865971.1"/>
    </source>
</evidence>
<dbReference type="RefSeq" id="XP_070884950.1">
    <property type="nucleotide sequence ID" value="XM_071029444.1"/>
</dbReference>
<evidence type="ECO:0000313" key="2">
    <source>
        <dbReference type="Proteomes" id="UP001610432"/>
    </source>
</evidence>
<proteinExistence type="predicted"/>
<protein>
    <submittedName>
        <fullName evidence="1">Uncharacterized protein</fullName>
    </submittedName>
</protein>
<keyword evidence="2" id="KW-1185">Reference proteome</keyword>
<dbReference type="Proteomes" id="UP001610432">
    <property type="component" value="Unassembled WGS sequence"/>
</dbReference>
<comment type="caution">
    <text evidence="1">The sequence shown here is derived from an EMBL/GenBank/DDBJ whole genome shotgun (WGS) entry which is preliminary data.</text>
</comment>